<dbReference type="InterPro" id="IPR028823">
    <property type="entry name" value="NALCN"/>
</dbReference>
<dbReference type="PANTHER" id="PTHR46141:SF1">
    <property type="entry name" value="SODIUM LEAK CHANNEL NALCN"/>
    <property type="match status" value="1"/>
</dbReference>
<gene>
    <name evidence="7" type="ORF">PECUL_23A052820</name>
</gene>
<dbReference type="Proteomes" id="UP001295444">
    <property type="component" value="Chromosome 01"/>
</dbReference>
<keyword evidence="2 5" id="KW-0812">Transmembrane</keyword>
<evidence type="ECO:0000313" key="7">
    <source>
        <dbReference type="EMBL" id="CAH2223608.1"/>
    </source>
</evidence>
<name>A0AAD1R479_PELCU</name>
<dbReference type="InterPro" id="IPR005821">
    <property type="entry name" value="Ion_trans_dom"/>
</dbReference>
<evidence type="ECO:0000256" key="2">
    <source>
        <dbReference type="ARBA" id="ARBA00022692"/>
    </source>
</evidence>
<protein>
    <submittedName>
        <fullName evidence="7">Sodium leak channel non-selective -like, partial</fullName>
    </submittedName>
</protein>
<dbReference type="InterPro" id="IPR027359">
    <property type="entry name" value="Volt_channel_dom_sf"/>
</dbReference>
<dbReference type="Gene3D" id="1.20.120.350">
    <property type="entry name" value="Voltage-gated potassium channels. Chain C"/>
    <property type="match status" value="1"/>
</dbReference>
<dbReference type="GO" id="GO:0005886">
    <property type="term" value="C:plasma membrane"/>
    <property type="evidence" value="ECO:0007669"/>
    <property type="project" value="TreeGrafter"/>
</dbReference>
<dbReference type="PANTHER" id="PTHR46141">
    <property type="entry name" value="SODIUM LEAK CHANNEL NON-SELECTIVE PROTEIN"/>
    <property type="match status" value="1"/>
</dbReference>
<keyword evidence="8" id="KW-1185">Reference proteome</keyword>
<accession>A0AAD1R479</accession>
<evidence type="ECO:0000256" key="5">
    <source>
        <dbReference type="SAM" id="Phobius"/>
    </source>
</evidence>
<comment type="subcellular location">
    <subcellularLocation>
        <location evidence="1">Membrane</location>
        <topology evidence="1">Multi-pass membrane protein</topology>
    </subcellularLocation>
</comment>
<dbReference type="EMBL" id="OW240912">
    <property type="protein sequence ID" value="CAH2223608.1"/>
    <property type="molecule type" value="Genomic_DNA"/>
</dbReference>
<dbReference type="GO" id="GO:0005261">
    <property type="term" value="F:monoatomic cation channel activity"/>
    <property type="evidence" value="ECO:0007669"/>
    <property type="project" value="InterPro"/>
</dbReference>
<dbReference type="GO" id="GO:0032224">
    <property type="term" value="P:positive regulation of synaptic transmission, cholinergic"/>
    <property type="evidence" value="ECO:0007669"/>
    <property type="project" value="TreeGrafter"/>
</dbReference>
<evidence type="ECO:0000256" key="3">
    <source>
        <dbReference type="ARBA" id="ARBA00022989"/>
    </source>
</evidence>
<feature type="domain" description="Ion transport" evidence="6">
    <location>
        <begin position="10"/>
        <end position="76"/>
    </location>
</feature>
<dbReference type="Pfam" id="PF00520">
    <property type="entry name" value="Ion_trans"/>
    <property type="match status" value="1"/>
</dbReference>
<evidence type="ECO:0000256" key="1">
    <source>
        <dbReference type="ARBA" id="ARBA00004141"/>
    </source>
</evidence>
<reference evidence="7" key="1">
    <citation type="submission" date="2022-03" db="EMBL/GenBank/DDBJ databases">
        <authorList>
            <person name="Alioto T."/>
            <person name="Alioto T."/>
            <person name="Gomez Garrido J."/>
        </authorList>
    </citation>
    <scope>NUCLEOTIDE SEQUENCE</scope>
</reference>
<evidence type="ECO:0000256" key="4">
    <source>
        <dbReference type="ARBA" id="ARBA00023136"/>
    </source>
</evidence>
<feature type="transmembrane region" description="Helical" evidence="5">
    <location>
        <begin position="20"/>
        <end position="38"/>
    </location>
</feature>
<organism evidence="7 8">
    <name type="scientific">Pelobates cultripes</name>
    <name type="common">Western spadefoot toad</name>
    <dbReference type="NCBI Taxonomy" id="61616"/>
    <lineage>
        <taxon>Eukaryota</taxon>
        <taxon>Metazoa</taxon>
        <taxon>Chordata</taxon>
        <taxon>Craniata</taxon>
        <taxon>Vertebrata</taxon>
        <taxon>Euteleostomi</taxon>
        <taxon>Amphibia</taxon>
        <taxon>Batrachia</taxon>
        <taxon>Anura</taxon>
        <taxon>Pelobatoidea</taxon>
        <taxon>Pelobatidae</taxon>
        <taxon>Pelobates</taxon>
    </lineage>
</organism>
<dbReference type="AlphaFoldDB" id="A0AAD1R479"/>
<keyword evidence="3 5" id="KW-1133">Transmembrane helix</keyword>
<dbReference type="GO" id="GO:0032230">
    <property type="term" value="P:positive regulation of synaptic transmission, GABAergic"/>
    <property type="evidence" value="ECO:0007669"/>
    <property type="project" value="TreeGrafter"/>
</dbReference>
<keyword evidence="4 5" id="KW-0472">Membrane</keyword>
<sequence length="83" mass="10087">MRTNYFKNGDTSYVKDRWCVFDGFMVFCLWVSLVLQVFEIADIVDQMSPWGMLRIPRPLIMIRAFRIYFRFELPRTRITNILK</sequence>
<evidence type="ECO:0000313" key="8">
    <source>
        <dbReference type="Proteomes" id="UP001295444"/>
    </source>
</evidence>
<evidence type="ECO:0000259" key="6">
    <source>
        <dbReference type="Pfam" id="PF00520"/>
    </source>
</evidence>
<proteinExistence type="predicted"/>